<evidence type="ECO:0000256" key="1">
    <source>
        <dbReference type="SAM" id="MobiDB-lite"/>
    </source>
</evidence>
<sequence>MRCGDGTWFAGSELAALDDTDASCTVVRGRAARAIVQKNAAEHGGGPSAPLLAARCFPCRWLSPPPHASLPTFCPLPTTTPTPPRCPPARTTPIAPAASPAPAAPDAGVNGDTIASPGVRTGRPMYPHACCRGAQLLARATIRVGDGCASTPACPLRVPPPSARPGACPRRLHAVHPLFAHPPSARQAFPGHPGVFPHVEPAPTRLAARLLARPCTRPHAPRRIPKRASGSFSP</sequence>
<proteinExistence type="predicted"/>
<keyword evidence="3" id="KW-1185">Reference proteome</keyword>
<protein>
    <submittedName>
        <fullName evidence="2">Uncharacterized protein</fullName>
    </submittedName>
</protein>
<dbReference type="Proteomes" id="UP000250043">
    <property type="component" value="Unassembled WGS sequence"/>
</dbReference>
<accession>A0A8E2B056</accession>
<organism evidence="2 3">
    <name type="scientific">Obba rivulosa</name>
    <dbReference type="NCBI Taxonomy" id="1052685"/>
    <lineage>
        <taxon>Eukaryota</taxon>
        <taxon>Fungi</taxon>
        <taxon>Dikarya</taxon>
        <taxon>Basidiomycota</taxon>
        <taxon>Agaricomycotina</taxon>
        <taxon>Agaricomycetes</taxon>
        <taxon>Polyporales</taxon>
        <taxon>Gelatoporiaceae</taxon>
        <taxon>Obba</taxon>
    </lineage>
</organism>
<feature type="region of interest" description="Disordered" evidence="1">
    <location>
        <begin position="97"/>
        <end position="116"/>
    </location>
</feature>
<gene>
    <name evidence="2" type="ORF">OBBRIDRAFT_834187</name>
</gene>
<evidence type="ECO:0000313" key="3">
    <source>
        <dbReference type="Proteomes" id="UP000250043"/>
    </source>
</evidence>
<feature type="region of interest" description="Disordered" evidence="1">
    <location>
        <begin position="215"/>
        <end position="234"/>
    </location>
</feature>
<dbReference type="AlphaFoldDB" id="A0A8E2B056"/>
<reference evidence="2 3" key="1">
    <citation type="submission" date="2016-07" db="EMBL/GenBank/DDBJ databases">
        <title>Draft genome of the white-rot fungus Obba rivulosa 3A-2.</title>
        <authorList>
            <consortium name="DOE Joint Genome Institute"/>
            <person name="Miettinen O."/>
            <person name="Riley R."/>
            <person name="Acob R."/>
            <person name="Barry K."/>
            <person name="Cullen D."/>
            <person name="De Vries R."/>
            <person name="Hainaut M."/>
            <person name="Hatakka A."/>
            <person name="Henrissat B."/>
            <person name="Hilden K."/>
            <person name="Kuo R."/>
            <person name="Labutti K."/>
            <person name="Lipzen A."/>
            <person name="Makela M.R."/>
            <person name="Sandor L."/>
            <person name="Spatafora J.W."/>
            <person name="Grigoriev I.V."/>
            <person name="Hibbett D.S."/>
        </authorList>
    </citation>
    <scope>NUCLEOTIDE SEQUENCE [LARGE SCALE GENOMIC DNA]</scope>
    <source>
        <strain evidence="2 3">3A-2</strain>
    </source>
</reference>
<evidence type="ECO:0000313" key="2">
    <source>
        <dbReference type="EMBL" id="OCH91415.1"/>
    </source>
</evidence>
<name>A0A8E2B056_9APHY</name>
<dbReference type="EMBL" id="KV722385">
    <property type="protein sequence ID" value="OCH91415.1"/>
    <property type="molecule type" value="Genomic_DNA"/>
</dbReference>